<dbReference type="AlphaFoldDB" id="A0A748BYM7"/>
<name>A0A748BYM7_SALER</name>
<dbReference type="EMBL" id="DAAVIL010000004">
    <property type="protein sequence ID" value="HAF4929495.1"/>
    <property type="molecule type" value="Genomic_DNA"/>
</dbReference>
<evidence type="ECO:0000313" key="5">
    <source>
        <dbReference type="EMBL" id="HAF6449782.1"/>
    </source>
</evidence>
<evidence type="ECO:0000313" key="1">
    <source>
        <dbReference type="EMBL" id="HAF3265767.1"/>
    </source>
</evidence>
<gene>
    <name evidence="1" type="ORF">G8A23_002395</name>
    <name evidence="5" type="ORF">G8B62_002860</name>
    <name evidence="2" type="ORF">G8B82_002396</name>
    <name evidence="4" type="ORF">G8N21_002863</name>
    <name evidence="3" type="ORF">G9A35_002395</name>
</gene>
<accession>A0A748BYM7</accession>
<dbReference type="EMBL" id="DAAVYW010000004">
    <property type="protein sequence ID" value="HAF6449782.1"/>
    <property type="molecule type" value="Genomic_DNA"/>
</dbReference>
<dbReference type="EMBL" id="DAAUWK010000003">
    <property type="protein sequence ID" value="HAF3490219.1"/>
    <property type="molecule type" value="Genomic_DNA"/>
</dbReference>
<reference evidence="4" key="1">
    <citation type="journal article" date="2018" name="Genome Biol.">
        <title>SKESA: strategic k-mer extension for scrupulous assemblies.</title>
        <authorList>
            <person name="Souvorov A."/>
            <person name="Agarwala R."/>
            <person name="Lipman D.J."/>
        </authorList>
    </citation>
    <scope>NUCLEOTIDE SEQUENCE</scope>
    <source>
        <strain evidence="4">MA.NL_N1</strain>
        <strain evidence="3">MA.NL_N23</strain>
        <strain evidence="1">MA.NL_N24</strain>
        <strain evidence="2">MA.NL_N3</strain>
        <strain evidence="5">MA.NL_N4</strain>
    </source>
</reference>
<evidence type="ECO:0000313" key="3">
    <source>
        <dbReference type="EMBL" id="HAF3490219.1"/>
    </source>
</evidence>
<organism evidence="4">
    <name type="scientific">Salmonella enterica</name>
    <name type="common">Salmonella choleraesuis</name>
    <dbReference type="NCBI Taxonomy" id="28901"/>
    <lineage>
        <taxon>Bacteria</taxon>
        <taxon>Pseudomonadati</taxon>
        <taxon>Pseudomonadota</taxon>
        <taxon>Gammaproteobacteria</taxon>
        <taxon>Enterobacterales</taxon>
        <taxon>Enterobacteriaceae</taxon>
        <taxon>Salmonella</taxon>
    </lineage>
</organism>
<dbReference type="EMBL" id="DAAUUQ010000003">
    <property type="protein sequence ID" value="HAF3265767.1"/>
    <property type="molecule type" value="Genomic_DNA"/>
</dbReference>
<dbReference type="EMBL" id="DAAUWF010000004">
    <property type="protein sequence ID" value="HAF3476297.1"/>
    <property type="molecule type" value="Genomic_DNA"/>
</dbReference>
<evidence type="ECO:0000313" key="4">
    <source>
        <dbReference type="EMBL" id="HAF4929495.1"/>
    </source>
</evidence>
<proteinExistence type="predicted"/>
<sequence length="64" mass="7435">MQKIHKIDNGWKSFNTHTIESSPANRAQSCIRHATVSFISDRKLLIQCRYTNIIDDRHLLARNA</sequence>
<protein>
    <submittedName>
        <fullName evidence="4">Uncharacterized protein</fullName>
    </submittedName>
</protein>
<reference evidence="4" key="2">
    <citation type="submission" date="2020-02" db="EMBL/GenBank/DDBJ databases">
        <authorList>
            <consortium name="NCBI Pathogen Detection Project"/>
        </authorList>
    </citation>
    <scope>NUCLEOTIDE SEQUENCE</scope>
    <source>
        <strain evidence="4">MA.NL_N1</strain>
        <strain evidence="3">MA.NL_N23</strain>
        <strain evidence="1">MA.NL_N24</strain>
        <strain evidence="2">MA.NL_N3</strain>
        <strain evidence="5">MA.NL_N4</strain>
    </source>
</reference>
<evidence type="ECO:0000313" key="2">
    <source>
        <dbReference type="EMBL" id="HAF3476297.1"/>
    </source>
</evidence>
<comment type="caution">
    <text evidence="4">The sequence shown here is derived from an EMBL/GenBank/DDBJ whole genome shotgun (WGS) entry which is preliminary data.</text>
</comment>